<evidence type="ECO:0000313" key="2">
    <source>
        <dbReference type="EMBL" id="KAA1078019.1"/>
    </source>
</evidence>
<evidence type="ECO:0000313" key="3">
    <source>
        <dbReference type="Proteomes" id="UP000324748"/>
    </source>
</evidence>
<accession>A0A5B0MQ31</accession>
<feature type="compositionally biased region" description="Basic and acidic residues" evidence="1">
    <location>
        <begin position="49"/>
        <end position="59"/>
    </location>
</feature>
<organism evidence="2 3">
    <name type="scientific">Puccinia graminis f. sp. tritici</name>
    <dbReference type="NCBI Taxonomy" id="56615"/>
    <lineage>
        <taxon>Eukaryota</taxon>
        <taxon>Fungi</taxon>
        <taxon>Dikarya</taxon>
        <taxon>Basidiomycota</taxon>
        <taxon>Pucciniomycotina</taxon>
        <taxon>Pucciniomycetes</taxon>
        <taxon>Pucciniales</taxon>
        <taxon>Pucciniaceae</taxon>
        <taxon>Puccinia</taxon>
    </lineage>
</organism>
<keyword evidence="3" id="KW-1185">Reference proteome</keyword>
<feature type="compositionally biased region" description="Polar residues" evidence="1">
    <location>
        <begin position="331"/>
        <end position="361"/>
    </location>
</feature>
<evidence type="ECO:0000256" key="1">
    <source>
        <dbReference type="SAM" id="MobiDB-lite"/>
    </source>
</evidence>
<dbReference type="PANTHER" id="PTHR46572">
    <property type="entry name" value="RHO1 GDP-GTP EXCHANGE PROTEIN 1-RELATED"/>
    <property type="match status" value="1"/>
</dbReference>
<feature type="compositionally biased region" description="Pro residues" evidence="1">
    <location>
        <begin position="512"/>
        <end position="523"/>
    </location>
</feature>
<proteinExistence type="predicted"/>
<feature type="compositionally biased region" description="Pro residues" evidence="1">
    <location>
        <begin position="89"/>
        <end position="99"/>
    </location>
</feature>
<sequence length="523" mass="58597">MKLFDGWDHVGAKTWVANPARSATGTPGLSGSSYTRGSFSRRPSISRLDSVRQHQSIDEQSRKLKELRLAELTRQLELTELQHNRPHPQYHPPVPPPSMSRPMTPVSTLSVEKGGPPLSDEDLIWEQKRREADELNARIEALRQAGMPSSELPSPVLLPIRPLSKTRTDKPNLNCVPPRDYPVPPLPSFPTEAGLRRQASKKSLHSISSHHSKSPAPPLSQPNQNRDRTASVSDTSYYSALKEAEGVISSLRKSHDDLLEKVTRLENQLDLKEAENQDLTTRNNRLETYLVDEQKAKENIQRENERAMNQLRLLSRSQPPHPLNRGDPPSQLHTPAEPSQSLHGHNHLSPSGSGTLDQKLSQARAELLRREENAQKQYAYRTASLTSELSGQVSTSGHSHHSPAPMSKGSQPQHHRNLYEPTQPSGYQFPPNPQHLSHPFHPEGHRETGLPSHPASMPFHRHPDPAYPPEMAYPTYPHPQGPSVYPHQFSRSHPLPKPAIDDPSLAQNGFHPPHPANPIYPQY</sequence>
<dbReference type="AlphaFoldDB" id="A0A5B0MQ31"/>
<name>A0A5B0MQ31_PUCGR</name>
<gene>
    <name evidence="2" type="primary">DOCK4_2</name>
    <name evidence="2" type="ORF">PGT21_026875</name>
</gene>
<feature type="compositionally biased region" description="Basic residues" evidence="1">
    <location>
        <begin position="198"/>
        <end position="213"/>
    </location>
</feature>
<feature type="compositionally biased region" description="Low complexity" evidence="1">
    <location>
        <begin position="148"/>
        <end position="159"/>
    </location>
</feature>
<feature type="compositionally biased region" description="Polar residues" evidence="1">
    <location>
        <begin position="383"/>
        <end position="397"/>
    </location>
</feature>
<dbReference type="PANTHER" id="PTHR46572:SF2">
    <property type="entry name" value="RHO1 GDP-GTP EXCHANGE PROTEIN 1-RELATED"/>
    <property type="match status" value="1"/>
</dbReference>
<protein>
    <submittedName>
        <fullName evidence="2">Dedicator of cytokinesis</fullName>
    </submittedName>
</protein>
<dbReference type="Proteomes" id="UP000324748">
    <property type="component" value="Unassembled WGS sequence"/>
</dbReference>
<dbReference type="InterPro" id="IPR052233">
    <property type="entry name" value="Rho-type_GEFs"/>
</dbReference>
<reference evidence="2 3" key="1">
    <citation type="submission" date="2019-05" db="EMBL/GenBank/DDBJ databases">
        <title>Emergence of the Ug99 lineage of the wheat stem rust pathogen through somatic hybridization.</title>
        <authorList>
            <person name="Li F."/>
            <person name="Upadhyaya N.M."/>
            <person name="Sperschneider J."/>
            <person name="Matny O."/>
            <person name="Nguyen-Phuc H."/>
            <person name="Mago R."/>
            <person name="Raley C."/>
            <person name="Miller M.E."/>
            <person name="Silverstein K.A.T."/>
            <person name="Henningsen E."/>
            <person name="Hirsch C.D."/>
            <person name="Visser B."/>
            <person name="Pretorius Z.A."/>
            <person name="Steffenson B.J."/>
            <person name="Schwessinger B."/>
            <person name="Dodds P.N."/>
            <person name="Figueroa M."/>
        </authorList>
    </citation>
    <scope>NUCLEOTIDE SEQUENCE [LARGE SCALE GENOMIC DNA]</scope>
    <source>
        <strain evidence="2">21-0</strain>
    </source>
</reference>
<feature type="compositionally biased region" description="Pro residues" evidence="1">
    <location>
        <begin position="179"/>
        <end position="188"/>
    </location>
</feature>
<feature type="region of interest" description="Disordered" evidence="1">
    <location>
        <begin position="316"/>
        <end position="361"/>
    </location>
</feature>
<feature type="region of interest" description="Disordered" evidence="1">
    <location>
        <begin position="80"/>
        <end position="120"/>
    </location>
</feature>
<feature type="region of interest" description="Disordered" evidence="1">
    <location>
        <begin position="383"/>
        <end position="523"/>
    </location>
</feature>
<feature type="region of interest" description="Disordered" evidence="1">
    <location>
        <begin position="19"/>
        <end position="59"/>
    </location>
</feature>
<dbReference type="OrthoDB" id="2502113at2759"/>
<comment type="caution">
    <text evidence="2">The sequence shown here is derived from an EMBL/GenBank/DDBJ whole genome shotgun (WGS) entry which is preliminary data.</text>
</comment>
<dbReference type="EMBL" id="VSWC01000144">
    <property type="protein sequence ID" value="KAA1078019.1"/>
    <property type="molecule type" value="Genomic_DNA"/>
</dbReference>
<feature type="compositionally biased region" description="Polar residues" evidence="1">
    <location>
        <begin position="21"/>
        <end position="43"/>
    </location>
</feature>
<feature type="region of interest" description="Disordered" evidence="1">
    <location>
        <begin position="146"/>
        <end position="234"/>
    </location>
</feature>